<reference evidence="3" key="1">
    <citation type="submission" date="2016-10" db="EMBL/GenBank/DDBJ databases">
        <authorList>
            <person name="Varghese N."/>
            <person name="Submissions S."/>
        </authorList>
    </citation>
    <scope>NUCLEOTIDE SEQUENCE [LARGE SCALE GENOMIC DNA]</scope>
    <source>
        <strain evidence="3">2SM5</strain>
    </source>
</reference>
<organism evidence="2 3">
    <name type="scientific">Halopseudomonas litoralis</name>
    <dbReference type="NCBI Taxonomy" id="797277"/>
    <lineage>
        <taxon>Bacteria</taxon>
        <taxon>Pseudomonadati</taxon>
        <taxon>Pseudomonadota</taxon>
        <taxon>Gammaproteobacteria</taxon>
        <taxon>Pseudomonadales</taxon>
        <taxon>Pseudomonadaceae</taxon>
        <taxon>Halopseudomonas</taxon>
    </lineage>
</organism>
<dbReference type="STRING" id="797277.SAMN05216198_0962"/>
<dbReference type="AlphaFoldDB" id="A0A1H1NMS2"/>
<protein>
    <recommendedName>
        <fullName evidence="4">PhoD-like phosphatase</fullName>
    </recommendedName>
</protein>
<dbReference type="Proteomes" id="UP000243426">
    <property type="component" value="Chromosome I"/>
</dbReference>
<dbReference type="InterPro" id="IPR029052">
    <property type="entry name" value="Metallo-depent_PP-like"/>
</dbReference>
<proteinExistence type="predicted"/>
<evidence type="ECO:0008006" key="4">
    <source>
        <dbReference type="Google" id="ProtNLM"/>
    </source>
</evidence>
<keyword evidence="3" id="KW-1185">Reference proteome</keyword>
<dbReference type="PANTHER" id="PTHR37031:SF2">
    <property type="entry name" value="PHOD-LIKE PHOSPHATASE METALLOPHOSPHATASE DOMAIN-CONTAINING PROTEIN"/>
    <property type="match status" value="1"/>
</dbReference>
<dbReference type="InterPro" id="IPR038607">
    <property type="entry name" value="PhoD-like_sf"/>
</dbReference>
<evidence type="ECO:0000313" key="3">
    <source>
        <dbReference type="Proteomes" id="UP000243426"/>
    </source>
</evidence>
<dbReference type="SUPFAM" id="SSF56300">
    <property type="entry name" value="Metallo-dependent phosphatases"/>
    <property type="match status" value="1"/>
</dbReference>
<evidence type="ECO:0000313" key="2">
    <source>
        <dbReference type="EMBL" id="SDS00292.1"/>
    </source>
</evidence>
<feature type="compositionally biased region" description="Polar residues" evidence="1">
    <location>
        <begin position="646"/>
        <end position="660"/>
    </location>
</feature>
<dbReference type="Gene3D" id="3.60.21.70">
    <property type="entry name" value="PhoD-like phosphatase"/>
    <property type="match status" value="1"/>
</dbReference>
<dbReference type="EMBL" id="LT629748">
    <property type="protein sequence ID" value="SDS00292.1"/>
    <property type="molecule type" value="Genomic_DNA"/>
</dbReference>
<dbReference type="PANTHER" id="PTHR37031">
    <property type="entry name" value="METALLOPHOSPHATASE BINDING DOMAIN PROTEIN"/>
    <property type="match status" value="1"/>
</dbReference>
<accession>A0A1H1NMS2</accession>
<sequence>MLSRSYPSDLLKMPTSTADALPPVLAGPLLRRLERDRLVLWLVGSRPLSLTMLLEPSGESARRVELDATSCRVLRIGRHACLHLIDVHLPEPLPQDTLIYYDLIVTQGDGSEAKIAQWAPHLLHEGATRPSLVLRSRADDILYGSCRKPHHPSRDGLARADRLLAEQIGQADARPALLMLCGDQVYADDVAGPMLAAVHALIQRLGLYGESLEGAVVADSEALYAHPAGYYRREELLPAFKSNEALRERFFGGVEKPIFTTANAHNHLVTLAEVMAMYLLVWSPVPWQLVPEPKMPPLDAEHMASWRREANALQGFCGDLPQAARLFAHIQTLMIFDDHDITDDWNLSAKWESTAYEHPFSRRIVGNALLAYMLCQGWGNRPDAFGALLDETEALTAALDSQDRLDAAAQDALIDRLLSFDQWDYVLRTQPTVIVLDTRTRRWRSRRLPSRPSGLMNWESLVELQHELLDETAAVIVSPTPMFGVKLIEVIQRICAFAGHALTVDAENWMAHRGAASVMLNIFRHFRTPANYVILSGDVHYSFAYDVQVRDRDRTPHIWQITSSGIKNEFPRRLLDWLDRLNRWLYSPRSPLNWFTQRRDLKIRPRLPDQRHRGERLWNSSGIGQVLLDAQGRPARIVQHNADGGPSTQFLAQDAPSSAATPIDQPGSGV</sequence>
<name>A0A1H1NMS2_9GAMM</name>
<gene>
    <name evidence="2" type="ORF">SAMN05216198_0962</name>
</gene>
<feature type="region of interest" description="Disordered" evidence="1">
    <location>
        <begin position="640"/>
        <end position="670"/>
    </location>
</feature>
<evidence type="ECO:0000256" key="1">
    <source>
        <dbReference type="SAM" id="MobiDB-lite"/>
    </source>
</evidence>